<evidence type="ECO:0000313" key="1">
    <source>
        <dbReference type="EMBL" id="WYW17351.1"/>
    </source>
</evidence>
<evidence type="ECO:0000313" key="2">
    <source>
        <dbReference type="Proteomes" id="UP001456344"/>
    </source>
</evidence>
<dbReference type="EMBL" id="CP150484">
    <property type="protein sequence ID" value="WYW17351.1"/>
    <property type="molecule type" value="Genomic_DNA"/>
</dbReference>
<dbReference type="Proteomes" id="UP001456344">
    <property type="component" value="Chromosome"/>
</dbReference>
<reference evidence="1" key="1">
    <citation type="submission" date="2023-10" db="EMBL/GenBank/DDBJ databases">
        <title>Whole genome sequencing of actinobacterial strain Amycolatopsis sp. (BCA-696) identifies the underlying plant growth-promoting genes.</title>
        <authorList>
            <person name="Gandham P."/>
            <person name="Vadla N."/>
            <person name="Saji A."/>
            <person name="Srinivas V."/>
            <person name="Ruperao P."/>
            <person name="Selvanayagam S."/>
            <person name="Saxena R.K."/>
            <person name="Rathore A."/>
            <person name="Gopalakrishnan S."/>
            <person name="Thakur V."/>
        </authorList>
    </citation>
    <scope>NUCLEOTIDE SEQUENCE</scope>
    <source>
        <strain evidence="1">BCA-696</strain>
    </source>
</reference>
<organism evidence="1 2">
    <name type="scientific">Amycolatopsis coloradensis</name>
    <dbReference type="NCBI Taxonomy" id="76021"/>
    <lineage>
        <taxon>Bacteria</taxon>
        <taxon>Bacillati</taxon>
        <taxon>Actinomycetota</taxon>
        <taxon>Actinomycetes</taxon>
        <taxon>Pseudonocardiales</taxon>
        <taxon>Pseudonocardiaceae</taxon>
        <taxon>Amycolatopsis</taxon>
    </lineage>
</organism>
<accession>A0ACD5BDB9</accession>
<proteinExistence type="predicted"/>
<keyword evidence="2" id="KW-1185">Reference proteome</keyword>
<gene>
    <name evidence="1" type="ORF">LCL61_17520</name>
</gene>
<sequence>MTANRSRRFDGKPESAADSRFFDLRESGYTGPIDQDGRPVTSGRAVEILTALREATPKGGWDS</sequence>
<name>A0ACD5BDB9_9PSEU</name>
<protein>
    <submittedName>
        <fullName evidence="1">Uncharacterized protein</fullName>
    </submittedName>
</protein>